<dbReference type="AlphaFoldDB" id="A0A9P7YI52"/>
<dbReference type="Proteomes" id="UP000824998">
    <property type="component" value="Unassembled WGS sequence"/>
</dbReference>
<proteinExistence type="predicted"/>
<keyword evidence="4" id="KW-1185">Reference proteome</keyword>
<dbReference type="OrthoDB" id="2253354at2759"/>
<protein>
    <submittedName>
        <fullName evidence="3">Uncharacterized protein</fullName>
    </submittedName>
</protein>
<keyword evidence="2" id="KW-1133">Transmembrane helix</keyword>
<sequence length="208" mass="23461">MRQSMTLRRLLLAPASIRGSFVPLNRAARPNACRNYSASPNIAQSSFWINLVPKPLRRSSPSDVIKKKAKSKEWNPATFFIIIFLLIGSMSIQMIALRNEFTAFSRRSDAKIGLLKEIIGRIKNGETVDVEGLLGTGDAQREKEWEEVLQEIEEEDAMWEQAKSRRSKKTNQPEPQTSSAPTETTDFIMTEDSPTPEKKKGKTPAGFY</sequence>
<feature type="compositionally biased region" description="Polar residues" evidence="1">
    <location>
        <begin position="170"/>
        <end position="187"/>
    </location>
</feature>
<organism evidence="3 4">
    <name type="scientific">Amylocarpus encephaloides</name>
    <dbReference type="NCBI Taxonomy" id="45428"/>
    <lineage>
        <taxon>Eukaryota</taxon>
        <taxon>Fungi</taxon>
        <taxon>Dikarya</taxon>
        <taxon>Ascomycota</taxon>
        <taxon>Pezizomycotina</taxon>
        <taxon>Leotiomycetes</taxon>
        <taxon>Helotiales</taxon>
        <taxon>Helotiales incertae sedis</taxon>
        <taxon>Amylocarpus</taxon>
    </lineage>
</organism>
<dbReference type="Pfam" id="PF17254">
    <property type="entry name" value="DUF5321"/>
    <property type="match status" value="1"/>
</dbReference>
<gene>
    <name evidence="3" type="ORF">BJ875DRAFT_504826</name>
</gene>
<comment type="caution">
    <text evidence="3">The sequence shown here is derived from an EMBL/GenBank/DDBJ whole genome shotgun (WGS) entry which is preliminary data.</text>
</comment>
<evidence type="ECO:0000256" key="1">
    <source>
        <dbReference type="SAM" id="MobiDB-lite"/>
    </source>
</evidence>
<dbReference type="EMBL" id="MU251469">
    <property type="protein sequence ID" value="KAG9234259.1"/>
    <property type="molecule type" value="Genomic_DNA"/>
</dbReference>
<dbReference type="InterPro" id="IPR035213">
    <property type="entry name" value="DUF5321"/>
</dbReference>
<feature type="transmembrane region" description="Helical" evidence="2">
    <location>
        <begin position="77"/>
        <end position="97"/>
    </location>
</feature>
<accession>A0A9P7YI52</accession>
<keyword evidence="2" id="KW-0472">Membrane</keyword>
<keyword evidence="2" id="KW-0812">Transmembrane</keyword>
<reference evidence="3" key="1">
    <citation type="journal article" date="2021" name="IMA Fungus">
        <title>Genomic characterization of three marine fungi, including Emericellopsis atlantica sp. nov. with signatures of a generalist lifestyle and marine biomass degradation.</title>
        <authorList>
            <person name="Hagestad O.C."/>
            <person name="Hou L."/>
            <person name="Andersen J.H."/>
            <person name="Hansen E.H."/>
            <person name="Altermark B."/>
            <person name="Li C."/>
            <person name="Kuhnert E."/>
            <person name="Cox R.J."/>
            <person name="Crous P.W."/>
            <person name="Spatafora J.W."/>
            <person name="Lail K."/>
            <person name="Amirebrahimi M."/>
            <person name="Lipzen A."/>
            <person name="Pangilinan J."/>
            <person name="Andreopoulos W."/>
            <person name="Hayes R.D."/>
            <person name="Ng V."/>
            <person name="Grigoriev I.V."/>
            <person name="Jackson S.A."/>
            <person name="Sutton T.D.S."/>
            <person name="Dobson A.D.W."/>
            <person name="Rama T."/>
        </authorList>
    </citation>
    <scope>NUCLEOTIDE SEQUENCE</scope>
    <source>
        <strain evidence="3">TRa018bII</strain>
    </source>
</reference>
<feature type="region of interest" description="Disordered" evidence="1">
    <location>
        <begin position="156"/>
        <end position="208"/>
    </location>
</feature>
<name>A0A9P7YI52_9HELO</name>
<evidence type="ECO:0000313" key="3">
    <source>
        <dbReference type="EMBL" id="KAG9234259.1"/>
    </source>
</evidence>
<evidence type="ECO:0000256" key="2">
    <source>
        <dbReference type="SAM" id="Phobius"/>
    </source>
</evidence>
<evidence type="ECO:0000313" key="4">
    <source>
        <dbReference type="Proteomes" id="UP000824998"/>
    </source>
</evidence>